<evidence type="ECO:0000313" key="2">
    <source>
        <dbReference type="Proteomes" id="UP000245626"/>
    </source>
</evidence>
<organism evidence="1 2">
    <name type="scientific">Violaceomyces palustris</name>
    <dbReference type="NCBI Taxonomy" id="1673888"/>
    <lineage>
        <taxon>Eukaryota</taxon>
        <taxon>Fungi</taxon>
        <taxon>Dikarya</taxon>
        <taxon>Basidiomycota</taxon>
        <taxon>Ustilaginomycotina</taxon>
        <taxon>Ustilaginomycetes</taxon>
        <taxon>Violaceomycetales</taxon>
        <taxon>Violaceomycetaceae</taxon>
        <taxon>Violaceomyces</taxon>
    </lineage>
</organism>
<sequence length="281" mass="30118">METETKMGMDLEREEGGESWFSKVDESLVEIGCVAAETFLNEVEESLEGGGSKMMRGGEGDSESVCSVGSSCRSGRSRVRSRKRGSSDLNHPLHPSLNCGAGQGGGSLRSSTSFGDDAQSDATGMDGTSPAQDVVGFKLNGGGSLPPSREDGNSIQVNTQALKGRFEGDPTTITKRKGKGRGRMAFELDLKRPFIGQLFEYASQMDLESPTFETESAQLGLGPSMLRHYVKLKFQGRKWIDRQGSVTVKKGREVVARLALLELLGVEEGQGSRGMAATIHS</sequence>
<keyword evidence="2" id="KW-1185">Reference proteome</keyword>
<gene>
    <name evidence="1" type="ORF">IE53DRAFT_386957</name>
</gene>
<protein>
    <submittedName>
        <fullName evidence="1">Uncharacterized protein</fullName>
    </submittedName>
</protein>
<reference evidence="1 2" key="1">
    <citation type="journal article" date="2018" name="Mol. Biol. Evol.">
        <title>Broad Genomic Sampling Reveals a Smut Pathogenic Ancestry of the Fungal Clade Ustilaginomycotina.</title>
        <authorList>
            <person name="Kijpornyongpan T."/>
            <person name="Mondo S.J."/>
            <person name="Barry K."/>
            <person name="Sandor L."/>
            <person name="Lee J."/>
            <person name="Lipzen A."/>
            <person name="Pangilinan J."/>
            <person name="LaButti K."/>
            <person name="Hainaut M."/>
            <person name="Henrissat B."/>
            <person name="Grigoriev I.V."/>
            <person name="Spatafora J.W."/>
            <person name="Aime M.C."/>
        </authorList>
    </citation>
    <scope>NUCLEOTIDE SEQUENCE [LARGE SCALE GENOMIC DNA]</scope>
    <source>
        <strain evidence="1 2">SA 807</strain>
    </source>
</reference>
<dbReference type="EMBL" id="KZ819903">
    <property type="protein sequence ID" value="PWN50721.1"/>
    <property type="molecule type" value="Genomic_DNA"/>
</dbReference>
<name>A0ACD0NY89_9BASI</name>
<accession>A0ACD0NY89</accession>
<dbReference type="Proteomes" id="UP000245626">
    <property type="component" value="Unassembled WGS sequence"/>
</dbReference>
<evidence type="ECO:0000313" key="1">
    <source>
        <dbReference type="EMBL" id="PWN50721.1"/>
    </source>
</evidence>
<proteinExistence type="predicted"/>